<dbReference type="PhylomeDB" id="A0A0A2IC72"/>
<comment type="caution">
    <text evidence="2">The sequence shown here is derived from an EMBL/GenBank/DDBJ whole genome shotgun (WGS) entry which is preliminary data.</text>
</comment>
<dbReference type="OrthoDB" id="4350629at2759"/>
<keyword evidence="3" id="KW-1185">Reference proteome</keyword>
<evidence type="ECO:0000313" key="3">
    <source>
        <dbReference type="Proteomes" id="UP000030143"/>
    </source>
</evidence>
<dbReference type="GeneID" id="27678556"/>
<reference evidence="2 3" key="1">
    <citation type="journal article" date="2015" name="Mol. Plant Microbe Interact.">
        <title>Genome, transcriptome, and functional analyses of Penicillium expansum provide new insights into secondary metabolism and pathogenicity.</title>
        <authorList>
            <person name="Ballester A.R."/>
            <person name="Marcet-Houben M."/>
            <person name="Levin E."/>
            <person name="Sela N."/>
            <person name="Selma-Lazaro C."/>
            <person name="Carmona L."/>
            <person name="Wisniewski M."/>
            <person name="Droby S."/>
            <person name="Gonzalez-Candelas L."/>
            <person name="Gabaldon T."/>
        </authorList>
    </citation>
    <scope>NUCLEOTIDE SEQUENCE [LARGE SCALE GENOMIC DNA]</scope>
    <source>
        <strain evidence="2 3">MD-8</strain>
    </source>
</reference>
<proteinExistence type="predicted"/>
<evidence type="ECO:0000313" key="2">
    <source>
        <dbReference type="EMBL" id="KGO53220.1"/>
    </source>
</evidence>
<name>A0A0A2IC72_PENEN</name>
<dbReference type="Proteomes" id="UP000030143">
    <property type="component" value="Unassembled WGS sequence"/>
</dbReference>
<gene>
    <name evidence="2" type="ORF">PEX2_058640</name>
</gene>
<evidence type="ECO:0000256" key="1">
    <source>
        <dbReference type="SAM" id="MobiDB-lite"/>
    </source>
</evidence>
<protein>
    <submittedName>
        <fullName evidence="2">Uncharacterized protein</fullName>
    </submittedName>
</protein>
<sequence>MKRKMEEMPEDQPPNSLPKKWDTKTLMEVSEAPPTPAADTTGKAVTPVKSMATSRVTRPFYHVPTMTLNPSHKRKAPVDDILSATHKRVKEARILKRSAVTFPPPGLANSRHGPFDGIEGGNSILEEPEKLRVDNSMALVAVYEGILETLAQMNLDLQNLEDMMLDYGYISGYVSEDEHAEEEESEWSYAVES</sequence>
<dbReference type="RefSeq" id="XP_016595859.1">
    <property type="nucleotide sequence ID" value="XM_016743137.1"/>
</dbReference>
<dbReference type="AlphaFoldDB" id="A0A0A2IC72"/>
<organism evidence="2 3">
    <name type="scientific">Penicillium expansum</name>
    <name type="common">Blue mold rot fungus</name>
    <dbReference type="NCBI Taxonomy" id="27334"/>
    <lineage>
        <taxon>Eukaryota</taxon>
        <taxon>Fungi</taxon>
        <taxon>Dikarya</taxon>
        <taxon>Ascomycota</taxon>
        <taxon>Pezizomycotina</taxon>
        <taxon>Eurotiomycetes</taxon>
        <taxon>Eurotiomycetidae</taxon>
        <taxon>Eurotiales</taxon>
        <taxon>Aspergillaceae</taxon>
        <taxon>Penicillium</taxon>
    </lineage>
</organism>
<dbReference type="VEuPathDB" id="FungiDB:PEXP_033990"/>
<accession>A0A0A2IC72</accession>
<feature type="region of interest" description="Disordered" evidence="1">
    <location>
        <begin position="1"/>
        <end position="51"/>
    </location>
</feature>
<dbReference type="EMBL" id="JQFZ01000252">
    <property type="protein sequence ID" value="KGO53220.1"/>
    <property type="molecule type" value="Genomic_DNA"/>
</dbReference>
<dbReference type="HOGENOM" id="CLU_1415616_0_0_1"/>